<dbReference type="Pfam" id="PF00270">
    <property type="entry name" value="DEAD"/>
    <property type="match status" value="1"/>
</dbReference>
<feature type="short sequence motif" description="Q motif" evidence="7">
    <location>
        <begin position="88"/>
        <end position="116"/>
    </location>
</feature>
<dbReference type="Pfam" id="PF00271">
    <property type="entry name" value="Helicase_C"/>
    <property type="match status" value="1"/>
</dbReference>
<evidence type="ECO:0000256" key="9">
    <source>
        <dbReference type="SAM" id="MobiDB-lite"/>
    </source>
</evidence>
<keyword evidence="5 8" id="KW-0067">ATP-binding</keyword>
<evidence type="ECO:0000313" key="14">
    <source>
        <dbReference type="Proteomes" id="UP000316759"/>
    </source>
</evidence>
<dbReference type="EC" id="3.6.4.13" evidence="1"/>
<proteinExistence type="inferred from homology"/>
<dbReference type="OrthoDB" id="196131at2759"/>
<keyword evidence="3 8" id="KW-0378">Hydrolase</keyword>
<dbReference type="GO" id="GO:0003724">
    <property type="term" value="F:RNA helicase activity"/>
    <property type="evidence" value="ECO:0007669"/>
    <property type="project" value="UniProtKB-EC"/>
</dbReference>
<feature type="region of interest" description="Disordered" evidence="9">
    <location>
        <begin position="681"/>
        <end position="732"/>
    </location>
</feature>
<accession>A0A504YTU3</accession>
<evidence type="ECO:0000259" key="10">
    <source>
        <dbReference type="PROSITE" id="PS51192"/>
    </source>
</evidence>
<feature type="region of interest" description="Disordered" evidence="9">
    <location>
        <begin position="487"/>
        <end position="506"/>
    </location>
</feature>
<dbReference type="SMART" id="SM00487">
    <property type="entry name" value="DEXDc"/>
    <property type="match status" value="1"/>
</dbReference>
<dbReference type="PROSITE" id="PS51192">
    <property type="entry name" value="HELICASE_ATP_BIND_1"/>
    <property type="match status" value="1"/>
</dbReference>
<dbReference type="PROSITE" id="PS00039">
    <property type="entry name" value="DEAD_ATP_HELICASE"/>
    <property type="match status" value="1"/>
</dbReference>
<dbReference type="PROSITE" id="PS51195">
    <property type="entry name" value="Q_MOTIF"/>
    <property type="match status" value="1"/>
</dbReference>
<evidence type="ECO:0000256" key="8">
    <source>
        <dbReference type="RuleBase" id="RU000492"/>
    </source>
</evidence>
<dbReference type="GO" id="GO:0005524">
    <property type="term" value="F:ATP binding"/>
    <property type="evidence" value="ECO:0007669"/>
    <property type="project" value="UniProtKB-KW"/>
</dbReference>
<dbReference type="EMBL" id="SUNJ01004928">
    <property type="protein sequence ID" value="TPP64045.1"/>
    <property type="molecule type" value="Genomic_DNA"/>
</dbReference>
<evidence type="ECO:0000313" key="13">
    <source>
        <dbReference type="EMBL" id="TPP64045.1"/>
    </source>
</evidence>
<comment type="similarity">
    <text evidence="8">Belongs to the DEAD box helicase family.</text>
</comment>
<dbReference type="GO" id="GO:0016787">
    <property type="term" value="F:hydrolase activity"/>
    <property type="evidence" value="ECO:0007669"/>
    <property type="project" value="UniProtKB-KW"/>
</dbReference>
<sequence length="778" mass="85793">MSRYPMSSRPRSRSPMRRWSNTGGRKDKFDMDLGFTAPKWNLEELPKFQKCFYQEHPTSLARSESEVAAFRMQHKMALCGTNIPRPVFSFAELNLPECVNAVVLRNGWQTPTPIQAQGLPMAMAGRDVVGIAQTGSGKTASFIIPAMVHISAQPRLLRGDGPICLVLVPTRELAQQVLAVAQEFTAAAGMRTMCFYGGSPRGPQIRELQRGAEVCIATPGRLIDFIRSEKLVFFSNSNSAFRNLMGRVTYLVLDEADRMLDMGFEPQIRKIVTHIRPDRQTLMWSATWPREVQALARDFLKNYIQVNIGSVSLHANPNITQIVEVVDEWNKEQRLIELLTMFGRARCLVFVETKRKTDQITYTLRRRGFAVGAMHGDKQQRDREMTLNSFREGRINVLVATDVASRGLDIDDIQYVINVDFPNQTEDYIHRIGRTARSDKKGTAFTFFTSKNMKQARDLIDILEEAGQEVNPELYNMSGVSAASRKTNFRGRKNQSSIVPGRYGGRPGVPNYHNAAPTYPGANFAGVSPGFQNGPSLHKPNSSASNLGSMSTNALQLGVTPGTVGEPSFAALRDSASGNRLSGVPPSFGNVQSQGLKDTHGADANFGKSNVGTFNPSLPTNHPSNAPSRWDRRAPGDKGPVPVSAQTNVPHQPVANSNGGTKWQVQWTENRHTNGSQSFWANAQTGQIPPGDPSFAQRGPKPPVTGRRPEQSSQNFAADNLPTLRSHGSSGNLKGDVVPPNTFPQSWANYPQQFTTPVPEQNAMSWGSGWNQPHYGGF</sequence>
<evidence type="ECO:0000256" key="1">
    <source>
        <dbReference type="ARBA" id="ARBA00012552"/>
    </source>
</evidence>
<feature type="region of interest" description="Disordered" evidence="9">
    <location>
        <begin position="1"/>
        <end position="25"/>
    </location>
</feature>
<evidence type="ECO:0000256" key="4">
    <source>
        <dbReference type="ARBA" id="ARBA00022806"/>
    </source>
</evidence>
<comment type="catalytic activity">
    <reaction evidence="6">
        <text>ATP + H2O = ADP + phosphate + H(+)</text>
        <dbReference type="Rhea" id="RHEA:13065"/>
        <dbReference type="ChEBI" id="CHEBI:15377"/>
        <dbReference type="ChEBI" id="CHEBI:15378"/>
        <dbReference type="ChEBI" id="CHEBI:30616"/>
        <dbReference type="ChEBI" id="CHEBI:43474"/>
        <dbReference type="ChEBI" id="CHEBI:456216"/>
        <dbReference type="EC" id="3.6.4.13"/>
    </reaction>
</comment>
<feature type="domain" description="DEAD-box RNA helicase Q" evidence="12">
    <location>
        <begin position="88"/>
        <end position="116"/>
    </location>
</feature>
<evidence type="ECO:0000256" key="7">
    <source>
        <dbReference type="PROSITE-ProRule" id="PRU00552"/>
    </source>
</evidence>
<dbReference type="PROSITE" id="PS51194">
    <property type="entry name" value="HELICASE_CTER"/>
    <property type="match status" value="1"/>
</dbReference>
<dbReference type="FunFam" id="3.40.50.300:FF:000079">
    <property type="entry name" value="probable ATP-dependent RNA helicase DDX17"/>
    <property type="match status" value="1"/>
</dbReference>
<dbReference type="InterPro" id="IPR027417">
    <property type="entry name" value="P-loop_NTPase"/>
</dbReference>
<dbReference type="InterPro" id="IPR011545">
    <property type="entry name" value="DEAD/DEAH_box_helicase_dom"/>
</dbReference>
<dbReference type="CDD" id="cd18787">
    <property type="entry name" value="SF2_C_DEAD"/>
    <property type="match status" value="1"/>
</dbReference>
<keyword evidence="4 8" id="KW-0347">Helicase</keyword>
<feature type="domain" description="Helicase C-terminal" evidence="11">
    <location>
        <begin position="334"/>
        <end position="478"/>
    </location>
</feature>
<evidence type="ECO:0000256" key="6">
    <source>
        <dbReference type="ARBA" id="ARBA00047984"/>
    </source>
</evidence>
<comment type="caution">
    <text evidence="13">The sequence shown here is derived from an EMBL/GenBank/DDBJ whole genome shotgun (WGS) entry which is preliminary data.</text>
</comment>
<dbReference type="InterPro" id="IPR014014">
    <property type="entry name" value="RNA_helicase_DEAD_Q_motif"/>
</dbReference>
<dbReference type="SUPFAM" id="SSF52540">
    <property type="entry name" value="P-loop containing nucleoside triphosphate hydrolases"/>
    <property type="match status" value="1"/>
</dbReference>
<evidence type="ECO:0000256" key="2">
    <source>
        <dbReference type="ARBA" id="ARBA00022741"/>
    </source>
</evidence>
<organism evidence="13 14">
    <name type="scientific">Fasciola gigantica</name>
    <name type="common">Giant liver fluke</name>
    <dbReference type="NCBI Taxonomy" id="46835"/>
    <lineage>
        <taxon>Eukaryota</taxon>
        <taxon>Metazoa</taxon>
        <taxon>Spiralia</taxon>
        <taxon>Lophotrochozoa</taxon>
        <taxon>Platyhelminthes</taxon>
        <taxon>Trematoda</taxon>
        <taxon>Digenea</taxon>
        <taxon>Plagiorchiida</taxon>
        <taxon>Echinostomata</taxon>
        <taxon>Echinostomatoidea</taxon>
        <taxon>Fasciolidae</taxon>
        <taxon>Fasciola</taxon>
    </lineage>
</organism>
<gene>
    <name evidence="13" type="ORF">FGIG_08208</name>
</gene>
<name>A0A504YTU3_FASGI</name>
<protein>
    <recommendedName>
        <fullName evidence="1">RNA helicase</fullName>
        <ecNumber evidence="1">3.6.4.13</ecNumber>
    </recommendedName>
</protein>
<evidence type="ECO:0000256" key="5">
    <source>
        <dbReference type="ARBA" id="ARBA00022840"/>
    </source>
</evidence>
<feature type="compositionally biased region" description="Polar residues" evidence="9">
    <location>
        <begin position="644"/>
        <end position="660"/>
    </location>
</feature>
<dbReference type="InterPro" id="IPR000629">
    <property type="entry name" value="RNA-helicase_DEAD-box_CS"/>
</dbReference>
<feature type="domain" description="Helicase ATP-binding" evidence="10">
    <location>
        <begin position="119"/>
        <end position="306"/>
    </location>
</feature>
<evidence type="ECO:0000259" key="12">
    <source>
        <dbReference type="PROSITE" id="PS51195"/>
    </source>
</evidence>
<dbReference type="STRING" id="46835.A0A504YTU3"/>
<dbReference type="Proteomes" id="UP000316759">
    <property type="component" value="Unassembled WGS sequence"/>
</dbReference>
<dbReference type="InterPro" id="IPR001650">
    <property type="entry name" value="Helicase_C-like"/>
</dbReference>
<dbReference type="FunFam" id="3.40.50.300:FF:000008">
    <property type="entry name" value="ATP-dependent RNA helicase RhlB"/>
    <property type="match status" value="1"/>
</dbReference>
<evidence type="ECO:0000259" key="11">
    <source>
        <dbReference type="PROSITE" id="PS51194"/>
    </source>
</evidence>
<dbReference type="AlphaFoldDB" id="A0A504YTU3"/>
<keyword evidence="2 8" id="KW-0547">Nucleotide-binding</keyword>
<evidence type="ECO:0000256" key="3">
    <source>
        <dbReference type="ARBA" id="ARBA00022801"/>
    </source>
</evidence>
<dbReference type="Gene3D" id="3.40.50.300">
    <property type="entry name" value="P-loop containing nucleotide triphosphate hydrolases"/>
    <property type="match status" value="2"/>
</dbReference>
<dbReference type="GO" id="GO:0003676">
    <property type="term" value="F:nucleic acid binding"/>
    <property type="evidence" value="ECO:0007669"/>
    <property type="project" value="InterPro"/>
</dbReference>
<dbReference type="PANTHER" id="PTHR47958">
    <property type="entry name" value="ATP-DEPENDENT RNA HELICASE DBP3"/>
    <property type="match status" value="1"/>
</dbReference>
<keyword evidence="14" id="KW-1185">Reference proteome</keyword>
<feature type="region of interest" description="Disordered" evidence="9">
    <location>
        <begin position="597"/>
        <end position="660"/>
    </location>
</feature>
<reference evidence="13 14" key="1">
    <citation type="submission" date="2019-04" db="EMBL/GenBank/DDBJ databases">
        <title>Annotation for the trematode Fasciola gigantica.</title>
        <authorList>
            <person name="Choi Y.-J."/>
        </authorList>
    </citation>
    <scope>NUCLEOTIDE SEQUENCE [LARGE SCALE GENOMIC DNA]</scope>
    <source>
        <strain evidence="13">Uganda_cow_1</strain>
    </source>
</reference>
<dbReference type="InterPro" id="IPR014001">
    <property type="entry name" value="Helicase_ATP-bd"/>
</dbReference>
<feature type="compositionally biased region" description="Polar residues" evidence="9">
    <location>
        <begin position="607"/>
        <end position="627"/>
    </location>
</feature>
<dbReference type="SMART" id="SM00490">
    <property type="entry name" value="HELICc"/>
    <property type="match status" value="1"/>
</dbReference>